<name>A0A9W2UHL6_PANPR</name>
<reference evidence="3" key="1">
    <citation type="submission" date="2025-08" db="UniProtKB">
        <authorList>
            <consortium name="RefSeq"/>
        </authorList>
    </citation>
    <scope>IDENTIFICATION</scope>
    <source>
        <tissue evidence="3">Whole blood</tissue>
    </source>
</reference>
<evidence type="ECO:0000313" key="3">
    <source>
        <dbReference type="RefSeq" id="XP_053745880.1"/>
    </source>
</evidence>
<evidence type="ECO:0000313" key="2">
    <source>
        <dbReference type="Proteomes" id="UP001165780"/>
    </source>
</evidence>
<dbReference type="RefSeq" id="XP_053745880.1">
    <property type="nucleotide sequence ID" value="XM_053889905.1"/>
</dbReference>
<feature type="compositionally biased region" description="Basic residues" evidence="1">
    <location>
        <begin position="39"/>
        <end position="53"/>
    </location>
</feature>
<sequence>MTACCLSTLRDWGHTDCPQPTFPVRTPPRMVTQPLPQPRGRRSWHKAHGHCPPHPHPAGGPGRPGGPCIPLSPPEETQAWDQPPERPAEPANLGGVQTHLDGNIWPRAPAGQCLHKTPGPICKGPGWPLAQDPSARVTMPLEGRQLSQVSAQTFPPRDSPTHRAHFLSDTLHLLSPSGTTRLGPSTSHRLEAPRAGPPASPRDPRAQQGAGGGGHGFWPRSALPRSLCSADGPNALENRP</sequence>
<proteinExistence type="predicted"/>
<protein>
    <submittedName>
        <fullName evidence="3">Proline-rich proteoglycan 2-like</fullName>
    </submittedName>
</protein>
<dbReference type="Proteomes" id="UP001165780">
    <property type="component" value="Unplaced"/>
</dbReference>
<dbReference type="AlphaFoldDB" id="A0A9W2UHL6"/>
<keyword evidence="2" id="KW-1185">Reference proteome</keyword>
<organism evidence="2 3">
    <name type="scientific">Panthera pardus</name>
    <name type="common">Leopard</name>
    <name type="synonym">Felis pardus</name>
    <dbReference type="NCBI Taxonomy" id="9691"/>
    <lineage>
        <taxon>Eukaryota</taxon>
        <taxon>Metazoa</taxon>
        <taxon>Chordata</taxon>
        <taxon>Craniata</taxon>
        <taxon>Vertebrata</taxon>
        <taxon>Euteleostomi</taxon>
        <taxon>Mammalia</taxon>
        <taxon>Eutheria</taxon>
        <taxon>Laurasiatheria</taxon>
        <taxon>Carnivora</taxon>
        <taxon>Feliformia</taxon>
        <taxon>Felidae</taxon>
        <taxon>Pantherinae</taxon>
        <taxon>Panthera</taxon>
    </lineage>
</organism>
<feature type="region of interest" description="Disordered" evidence="1">
    <location>
        <begin position="23"/>
        <end position="99"/>
    </location>
</feature>
<evidence type="ECO:0000256" key="1">
    <source>
        <dbReference type="SAM" id="MobiDB-lite"/>
    </source>
</evidence>
<feature type="region of interest" description="Disordered" evidence="1">
    <location>
        <begin position="171"/>
        <end position="240"/>
    </location>
</feature>
<feature type="compositionally biased region" description="Polar residues" evidence="1">
    <location>
        <begin position="176"/>
        <end position="187"/>
    </location>
</feature>
<dbReference type="GeneID" id="128773073"/>
<accession>A0A9W2UHL6</accession>
<gene>
    <name evidence="3" type="primary">LOC128773073</name>
</gene>